<evidence type="ECO:0000256" key="1">
    <source>
        <dbReference type="SAM" id="Coils"/>
    </source>
</evidence>
<feature type="coiled-coil region" evidence="1">
    <location>
        <begin position="152"/>
        <end position="242"/>
    </location>
</feature>
<dbReference type="PANTHER" id="PTHR18937">
    <property type="entry name" value="STRUCTURAL MAINTENANCE OF CHROMOSOMES SMC FAMILY MEMBER"/>
    <property type="match status" value="1"/>
</dbReference>
<accession>A0A5N6J567</accession>
<dbReference type="EMBL" id="ML732792">
    <property type="protein sequence ID" value="KAB8273946.1"/>
    <property type="molecule type" value="Genomic_DNA"/>
</dbReference>
<dbReference type="Proteomes" id="UP000326289">
    <property type="component" value="Unassembled WGS sequence"/>
</dbReference>
<protein>
    <recommendedName>
        <fullName evidence="5">Apple domain-containing protein</fullName>
    </recommendedName>
</protein>
<dbReference type="Gene3D" id="3.50.4.10">
    <property type="entry name" value="Hepatocyte Growth Factor"/>
    <property type="match status" value="1"/>
</dbReference>
<feature type="chain" id="PRO_5024928123" description="Apple domain-containing protein" evidence="2">
    <location>
        <begin position="17"/>
        <end position="415"/>
    </location>
</feature>
<dbReference type="SUPFAM" id="SSF57997">
    <property type="entry name" value="Tropomyosin"/>
    <property type="match status" value="1"/>
</dbReference>
<gene>
    <name evidence="3" type="ORF">BDV30DRAFT_209950</name>
</gene>
<dbReference type="AlphaFoldDB" id="A0A5N6J567"/>
<sequence>MLSLFLSFIFLPAATAEILAQHQQAAVHPVSPAMAPAQPLASASVASCVSLYDDPDQAYRACCPSFDQKQVDIDGARYIVHCNSFTFAQKNPLLEGEYNDPSGCARMCTSKSDCLGLVWNTSKTCRVVLGRFQKPSSRSNSIFMERVLESPEEQCQDDLKQLKLKLAEMQDGLDAAEEANSQLEGEKVALTKEKNDLATKLVSAEKTITQLQGEIDPLKKDLNDCLNNYKQVKDQLDQCKSQIGACPANLNTCQTSLGQYQNALNTCNAGLTQLQQQATGCQSSLTQTSNSYAQLQNQYKICESNLAGWVRRYNGGNQQPNDSNNIICPGAHGQTFNTGAGNFRVQCGGYESPGSGMSMRTTLESSTGACVNACARDNACNYVSYNTQDTQCFMYSSMPRYGWTPFARFVSAMRV</sequence>
<dbReference type="Gene3D" id="1.10.287.1490">
    <property type="match status" value="1"/>
</dbReference>
<organism evidence="3 4">
    <name type="scientific">Aspergillus minisclerotigenes</name>
    <dbReference type="NCBI Taxonomy" id="656917"/>
    <lineage>
        <taxon>Eukaryota</taxon>
        <taxon>Fungi</taxon>
        <taxon>Dikarya</taxon>
        <taxon>Ascomycota</taxon>
        <taxon>Pezizomycotina</taxon>
        <taxon>Eurotiomycetes</taxon>
        <taxon>Eurotiomycetidae</taxon>
        <taxon>Eurotiales</taxon>
        <taxon>Aspergillaceae</taxon>
        <taxon>Aspergillus</taxon>
        <taxon>Aspergillus subgen. Circumdati</taxon>
    </lineage>
</organism>
<evidence type="ECO:0000313" key="3">
    <source>
        <dbReference type="EMBL" id="KAB8273946.1"/>
    </source>
</evidence>
<keyword evidence="2" id="KW-0732">Signal</keyword>
<keyword evidence="4" id="KW-1185">Reference proteome</keyword>
<name>A0A5N6J567_9EURO</name>
<evidence type="ECO:0000256" key="2">
    <source>
        <dbReference type="SAM" id="SignalP"/>
    </source>
</evidence>
<feature type="signal peptide" evidence="2">
    <location>
        <begin position="1"/>
        <end position="16"/>
    </location>
</feature>
<keyword evidence="1" id="KW-0175">Coiled coil</keyword>
<proteinExistence type="predicted"/>
<evidence type="ECO:0000313" key="4">
    <source>
        <dbReference type="Proteomes" id="UP000326289"/>
    </source>
</evidence>
<evidence type="ECO:0008006" key="5">
    <source>
        <dbReference type="Google" id="ProtNLM"/>
    </source>
</evidence>
<reference evidence="3 4" key="1">
    <citation type="submission" date="2019-04" db="EMBL/GenBank/DDBJ databases">
        <title>Fungal friends and foes A comparative genomics study of 23 Aspergillus species from section Flavi.</title>
        <authorList>
            <consortium name="DOE Joint Genome Institute"/>
            <person name="Kjaerbolling I."/>
            <person name="Vesth T.C."/>
            <person name="Frisvad J.C."/>
            <person name="Nybo J.L."/>
            <person name="Theobald S."/>
            <person name="Kildgaard S."/>
            <person name="Petersen T.I."/>
            <person name="Kuo A."/>
            <person name="Sato A."/>
            <person name="Lyhne E.K."/>
            <person name="Kogle M.E."/>
            <person name="Wiebenga A."/>
            <person name="Kun R.S."/>
            <person name="Lubbers R.J."/>
            <person name="Makela M.R."/>
            <person name="Barry K."/>
            <person name="Chovatia M."/>
            <person name="Clum A."/>
            <person name="Daum C."/>
            <person name="Haridas S."/>
            <person name="He G."/>
            <person name="LaButti K."/>
            <person name="Lipzen A."/>
            <person name="Mondo S."/>
            <person name="Pangilinan J."/>
            <person name="Riley R."/>
            <person name="Salamov A."/>
            <person name="Simmons B.A."/>
            <person name="Magnuson J.K."/>
            <person name="Henrissat B."/>
            <person name="Mortensen U.H."/>
            <person name="Larsen T.O."/>
            <person name="De vries R.P."/>
            <person name="Grigoriev I.V."/>
            <person name="Machida M."/>
            <person name="Baker S.E."/>
            <person name="Andersen M.R."/>
        </authorList>
    </citation>
    <scope>NUCLEOTIDE SEQUENCE [LARGE SCALE GENOMIC DNA]</scope>
    <source>
        <strain evidence="3 4">CBS 117635</strain>
    </source>
</reference>